<feature type="domain" description="DUF202" evidence="6">
    <location>
        <begin position="3"/>
        <end position="93"/>
    </location>
</feature>
<evidence type="ECO:0000256" key="2">
    <source>
        <dbReference type="ARBA" id="ARBA00022692"/>
    </source>
</evidence>
<proteinExistence type="predicted"/>
<evidence type="ECO:0000313" key="8">
    <source>
        <dbReference type="Proteomes" id="UP000218690"/>
    </source>
</evidence>
<keyword evidence="2 5" id="KW-0812">Transmembrane</keyword>
<dbReference type="GO" id="GO:0012505">
    <property type="term" value="C:endomembrane system"/>
    <property type="evidence" value="ECO:0007669"/>
    <property type="project" value="UniProtKB-SubCell"/>
</dbReference>
<evidence type="ECO:0000259" key="6">
    <source>
        <dbReference type="Pfam" id="PF02656"/>
    </source>
</evidence>
<organism evidence="7 8">
    <name type="scientific">Corynebacterium accolens</name>
    <dbReference type="NCBI Taxonomy" id="38284"/>
    <lineage>
        <taxon>Bacteria</taxon>
        <taxon>Bacillati</taxon>
        <taxon>Actinomycetota</taxon>
        <taxon>Actinomycetes</taxon>
        <taxon>Mycobacteriales</taxon>
        <taxon>Corynebacteriaceae</taxon>
        <taxon>Corynebacterium</taxon>
    </lineage>
</organism>
<keyword evidence="4 5" id="KW-0472">Membrane</keyword>
<dbReference type="Proteomes" id="UP000218690">
    <property type="component" value="Unassembled WGS sequence"/>
</dbReference>
<feature type="transmembrane region" description="Helical" evidence="5">
    <location>
        <begin position="12"/>
        <end position="30"/>
    </location>
</feature>
<evidence type="ECO:0000256" key="3">
    <source>
        <dbReference type="ARBA" id="ARBA00022989"/>
    </source>
</evidence>
<evidence type="ECO:0000256" key="4">
    <source>
        <dbReference type="ARBA" id="ARBA00023136"/>
    </source>
</evidence>
<sequence>MYDPGLQPERTRLSWQRSLLAFVLVVLVVLRSELLWTIAELSAFVGGAGACAWLGWRVRRRNALYDAALHTGGALPGAAALAGLAVAVMLLAVLALVGLGGGNRV</sequence>
<comment type="subcellular location">
    <subcellularLocation>
        <location evidence="1">Endomembrane system</location>
        <topology evidence="1">Multi-pass membrane protein</topology>
    </subcellularLocation>
</comment>
<dbReference type="AlphaFoldDB" id="A0A2A4AN78"/>
<protein>
    <recommendedName>
        <fullName evidence="6">DUF202 domain-containing protein</fullName>
    </recommendedName>
</protein>
<name>A0A2A4AN78_9CORY</name>
<dbReference type="EMBL" id="NWBP01000007">
    <property type="protein sequence ID" value="PCC83740.1"/>
    <property type="molecule type" value="Genomic_DNA"/>
</dbReference>
<feature type="transmembrane region" description="Helical" evidence="5">
    <location>
        <begin position="36"/>
        <end position="56"/>
    </location>
</feature>
<evidence type="ECO:0000256" key="1">
    <source>
        <dbReference type="ARBA" id="ARBA00004127"/>
    </source>
</evidence>
<dbReference type="Pfam" id="PF02656">
    <property type="entry name" value="DUF202"/>
    <property type="match status" value="1"/>
</dbReference>
<evidence type="ECO:0000256" key="5">
    <source>
        <dbReference type="SAM" id="Phobius"/>
    </source>
</evidence>
<accession>A0A2A4AN78</accession>
<comment type="caution">
    <text evidence="7">The sequence shown here is derived from an EMBL/GenBank/DDBJ whole genome shotgun (WGS) entry which is preliminary data.</text>
</comment>
<keyword evidence="3 5" id="KW-1133">Transmembrane helix</keyword>
<gene>
    <name evidence="7" type="ORF">COM45_01760</name>
</gene>
<feature type="transmembrane region" description="Helical" evidence="5">
    <location>
        <begin position="77"/>
        <end position="99"/>
    </location>
</feature>
<evidence type="ECO:0000313" key="7">
    <source>
        <dbReference type="EMBL" id="PCC83740.1"/>
    </source>
</evidence>
<reference evidence="7 8" key="1">
    <citation type="submission" date="2017-09" db="EMBL/GenBank/DDBJ databases">
        <title>Draft Genome Sequence of Corynebacterium accolens AH4003.</title>
        <authorList>
            <person name="Chen Y."/>
            <person name="Oosthuysen W.F."/>
            <person name="Kelley S."/>
            <person name="Horswill A."/>
        </authorList>
    </citation>
    <scope>NUCLEOTIDE SEQUENCE [LARGE SCALE GENOMIC DNA]</scope>
    <source>
        <strain evidence="7 8">AH4003</strain>
    </source>
</reference>
<dbReference type="InterPro" id="IPR003807">
    <property type="entry name" value="DUF202"/>
</dbReference>